<dbReference type="GO" id="GO:0016887">
    <property type="term" value="F:ATP hydrolysis activity"/>
    <property type="evidence" value="ECO:0007669"/>
    <property type="project" value="InterPro"/>
</dbReference>
<dbReference type="GO" id="GO:0005524">
    <property type="term" value="F:ATP binding"/>
    <property type="evidence" value="ECO:0007669"/>
    <property type="project" value="InterPro"/>
</dbReference>
<dbReference type="RefSeq" id="WP_133119987.1">
    <property type="nucleotide sequence ID" value="NZ_PGTB01000287.1"/>
</dbReference>
<name>A0A2M8ITQ7_9RHOB</name>
<dbReference type="AlphaFoldDB" id="A0A2M8ITQ7"/>
<gene>
    <name evidence="2" type="ORF">CVM52_25020</name>
</gene>
<dbReference type="OrthoDB" id="9802264at2"/>
<dbReference type="InterPro" id="IPR027417">
    <property type="entry name" value="P-loop_NTPase"/>
</dbReference>
<evidence type="ECO:0000313" key="3">
    <source>
        <dbReference type="Proteomes" id="UP000231553"/>
    </source>
</evidence>
<dbReference type="InterPro" id="IPR003439">
    <property type="entry name" value="ABC_transporter-like_ATP-bd"/>
</dbReference>
<proteinExistence type="predicted"/>
<sequence>MAAELCIRSGRIALKDGDRAFRLEIDDLALGAGQAVALTGTSGAGKTLLLELLGLLRAPGAGTVYLHRDGQGGETDLAALWVQGPRNPDLARLRGALFGFVPQTGGLLPFLTV</sequence>
<evidence type="ECO:0000259" key="1">
    <source>
        <dbReference type="Pfam" id="PF00005"/>
    </source>
</evidence>
<feature type="non-terminal residue" evidence="2">
    <location>
        <position position="113"/>
    </location>
</feature>
<reference evidence="2 3" key="1">
    <citation type="journal article" date="2018" name="Int. J. Syst. Evol. Microbiol.">
        <title>Pseudooceanicola lipolyticus sp. nov., a marine alphaproteobacterium, reclassification of Oceanicola flagellatus as Pseudooceanicola flagellatus comb. nov. and emended description of the genus Pseudooceanicola.</title>
        <authorList>
            <person name="Huang M.-M."/>
            <person name="Guo L.-L."/>
            <person name="Wu Y.-H."/>
            <person name="Lai Q.-L."/>
            <person name="Shao Z.-Z."/>
            <person name="Wang C.-S."/>
            <person name="Wu M."/>
            <person name="Xu X.-W."/>
        </authorList>
    </citation>
    <scope>NUCLEOTIDE SEQUENCE [LARGE SCALE GENOMIC DNA]</scope>
    <source>
        <strain evidence="2 3">157</strain>
    </source>
</reference>
<accession>A0A2M8ITQ7</accession>
<dbReference type="Gene3D" id="3.40.50.300">
    <property type="entry name" value="P-loop containing nucleotide triphosphate hydrolases"/>
    <property type="match status" value="1"/>
</dbReference>
<feature type="domain" description="ABC transporter" evidence="1">
    <location>
        <begin position="27"/>
        <end position="67"/>
    </location>
</feature>
<comment type="caution">
    <text evidence="2">The sequence shown here is derived from an EMBL/GenBank/DDBJ whole genome shotgun (WGS) entry which is preliminary data.</text>
</comment>
<dbReference type="Pfam" id="PF00005">
    <property type="entry name" value="ABC_tran"/>
    <property type="match status" value="1"/>
</dbReference>
<dbReference type="EMBL" id="PGTB01000287">
    <property type="protein sequence ID" value="PJE33908.1"/>
    <property type="molecule type" value="Genomic_DNA"/>
</dbReference>
<organism evidence="2 3">
    <name type="scientific">Pseudooceanicola lipolyticus</name>
    <dbReference type="NCBI Taxonomy" id="2029104"/>
    <lineage>
        <taxon>Bacteria</taxon>
        <taxon>Pseudomonadati</taxon>
        <taxon>Pseudomonadota</taxon>
        <taxon>Alphaproteobacteria</taxon>
        <taxon>Rhodobacterales</taxon>
        <taxon>Paracoccaceae</taxon>
        <taxon>Pseudooceanicola</taxon>
    </lineage>
</organism>
<keyword evidence="3" id="KW-1185">Reference proteome</keyword>
<dbReference type="SUPFAM" id="SSF52540">
    <property type="entry name" value="P-loop containing nucleoside triphosphate hydrolases"/>
    <property type="match status" value="1"/>
</dbReference>
<dbReference type="Proteomes" id="UP000231553">
    <property type="component" value="Unassembled WGS sequence"/>
</dbReference>
<protein>
    <submittedName>
        <fullName evidence="2">ABC transporter</fullName>
    </submittedName>
</protein>
<evidence type="ECO:0000313" key="2">
    <source>
        <dbReference type="EMBL" id="PJE33908.1"/>
    </source>
</evidence>